<comment type="caution">
    <text evidence="1">The sequence shown here is derived from an EMBL/GenBank/DDBJ whole genome shotgun (WGS) entry which is preliminary data.</text>
</comment>
<proteinExistence type="predicted"/>
<reference evidence="1 2" key="2">
    <citation type="journal article" date="2017" name="Front. Plant Sci.">
        <title>Gene Classification and Mining of Molecular Markers Useful in Red Clover (Trifolium pratense) Breeding.</title>
        <authorList>
            <person name="Istvanek J."/>
            <person name="Dluhosova J."/>
            <person name="Dluhos P."/>
            <person name="Patkova L."/>
            <person name="Nedelnik J."/>
            <person name="Repkova J."/>
        </authorList>
    </citation>
    <scope>NUCLEOTIDE SEQUENCE [LARGE SCALE GENOMIC DNA]</scope>
    <source>
        <strain evidence="2">cv. Tatra</strain>
        <tissue evidence="1">Young leaves</tissue>
    </source>
</reference>
<evidence type="ECO:0000313" key="2">
    <source>
        <dbReference type="Proteomes" id="UP000236291"/>
    </source>
</evidence>
<dbReference type="EMBL" id="ASHM01000142">
    <property type="protein sequence ID" value="PNY04003.1"/>
    <property type="molecule type" value="Genomic_DNA"/>
</dbReference>
<protein>
    <submittedName>
        <fullName evidence="1">Uncharacterized protein</fullName>
    </submittedName>
</protein>
<accession>A0A2K3NLU3</accession>
<evidence type="ECO:0000313" key="1">
    <source>
        <dbReference type="EMBL" id="PNY04003.1"/>
    </source>
</evidence>
<sequence length="61" mass="6996">MRLKKLILKMKEKKLVLGDDLDLPPIDDEDDDAAVEVEENEDEDGDLDDYQDFGCENILNV</sequence>
<dbReference type="AlphaFoldDB" id="A0A2K3NLU3"/>
<gene>
    <name evidence="1" type="ORF">L195_g000414</name>
</gene>
<name>A0A2K3NLU3_TRIPR</name>
<dbReference type="Proteomes" id="UP000236291">
    <property type="component" value="Unassembled WGS sequence"/>
</dbReference>
<reference evidence="1 2" key="1">
    <citation type="journal article" date="2014" name="Am. J. Bot.">
        <title>Genome assembly and annotation for red clover (Trifolium pratense; Fabaceae).</title>
        <authorList>
            <person name="Istvanek J."/>
            <person name="Jaros M."/>
            <person name="Krenek A."/>
            <person name="Repkova J."/>
        </authorList>
    </citation>
    <scope>NUCLEOTIDE SEQUENCE [LARGE SCALE GENOMIC DNA]</scope>
    <source>
        <strain evidence="2">cv. Tatra</strain>
        <tissue evidence="1">Young leaves</tissue>
    </source>
</reference>
<organism evidence="1 2">
    <name type="scientific">Trifolium pratense</name>
    <name type="common">Red clover</name>
    <dbReference type="NCBI Taxonomy" id="57577"/>
    <lineage>
        <taxon>Eukaryota</taxon>
        <taxon>Viridiplantae</taxon>
        <taxon>Streptophyta</taxon>
        <taxon>Embryophyta</taxon>
        <taxon>Tracheophyta</taxon>
        <taxon>Spermatophyta</taxon>
        <taxon>Magnoliopsida</taxon>
        <taxon>eudicotyledons</taxon>
        <taxon>Gunneridae</taxon>
        <taxon>Pentapetalae</taxon>
        <taxon>rosids</taxon>
        <taxon>fabids</taxon>
        <taxon>Fabales</taxon>
        <taxon>Fabaceae</taxon>
        <taxon>Papilionoideae</taxon>
        <taxon>50 kb inversion clade</taxon>
        <taxon>NPAAA clade</taxon>
        <taxon>Hologalegina</taxon>
        <taxon>IRL clade</taxon>
        <taxon>Trifolieae</taxon>
        <taxon>Trifolium</taxon>
    </lineage>
</organism>